<dbReference type="Proteomes" id="UP000004923">
    <property type="component" value="Unassembled WGS sequence"/>
</dbReference>
<comment type="caution">
    <text evidence="2">The sequence shown here is derived from an EMBL/GenBank/DDBJ whole genome shotgun (WGS) entry which is preliminary data.</text>
</comment>
<evidence type="ECO:0000256" key="1">
    <source>
        <dbReference type="SAM" id="Phobius"/>
    </source>
</evidence>
<organism evidence="2 3">
    <name type="scientific">Phascolarctobacterium succinatutens YIT 12067</name>
    <dbReference type="NCBI Taxonomy" id="626939"/>
    <lineage>
        <taxon>Bacteria</taxon>
        <taxon>Bacillati</taxon>
        <taxon>Bacillota</taxon>
        <taxon>Negativicutes</taxon>
        <taxon>Acidaminococcales</taxon>
        <taxon>Acidaminococcaceae</taxon>
        <taxon>Phascolarctobacterium</taxon>
    </lineage>
</organism>
<keyword evidence="1" id="KW-1133">Transmembrane helix</keyword>
<dbReference type="AlphaFoldDB" id="E8LBS8"/>
<keyword evidence="1" id="KW-0812">Transmembrane</keyword>
<feature type="transmembrane region" description="Helical" evidence="1">
    <location>
        <begin position="48"/>
        <end position="68"/>
    </location>
</feature>
<keyword evidence="3" id="KW-1185">Reference proteome</keyword>
<dbReference type="HOGENOM" id="CLU_1414007_0_0_9"/>
<proteinExistence type="predicted"/>
<protein>
    <submittedName>
        <fullName evidence="2">Uncharacterized protein</fullName>
    </submittedName>
</protein>
<evidence type="ECO:0000313" key="2">
    <source>
        <dbReference type="EMBL" id="EFY05668.1"/>
    </source>
</evidence>
<gene>
    <name evidence="2" type="ORF">HMPREF9443_00291</name>
</gene>
<name>E8LBS8_9FIRM</name>
<keyword evidence="1" id="KW-0472">Membrane</keyword>
<dbReference type="EMBL" id="AEVN01000010">
    <property type="protein sequence ID" value="EFY05668.1"/>
    <property type="molecule type" value="Genomic_DNA"/>
</dbReference>
<sequence length="192" mass="20948">MSVIVLSAGLITVVKNACREAFFVKRYCNADNIFTMYFLTKSPNRDKLILAGVFILSVGYVSVCVYIMKEVFLMAEDFVGVSGSLNESFVGAANDKLFEVPFEALEVRMAKEKPQLVPGLTALKKAMSAPAFERLISPLLNINLGDDALLLVAGDERVRTELIGKYLPVIKAAFNVSNVRVVGGARNGLDAY</sequence>
<reference evidence="2 3" key="1">
    <citation type="submission" date="2011-01" db="EMBL/GenBank/DDBJ databases">
        <authorList>
            <person name="Weinstock G."/>
            <person name="Sodergren E."/>
            <person name="Clifton S."/>
            <person name="Fulton L."/>
            <person name="Fulton B."/>
            <person name="Courtney L."/>
            <person name="Fronick C."/>
            <person name="Harrison M."/>
            <person name="Strong C."/>
            <person name="Farmer C."/>
            <person name="Delahaunty K."/>
            <person name="Markovic C."/>
            <person name="Hall O."/>
            <person name="Minx P."/>
            <person name="Tomlinson C."/>
            <person name="Mitreva M."/>
            <person name="Hou S."/>
            <person name="Chen J."/>
            <person name="Wollam A."/>
            <person name="Pepin K.H."/>
            <person name="Johnson M."/>
            <person name="Bhonagiri V."/>
            <person name="Zhang X."/>
            <person name="Suruliraj S."/>
            <person name="Warren W."/>
            <person name="Chinwalla A."/>
            <person name="Mardis E.R."/>
            <person name="Wilson R.K."/>
        </authorList>
    </citation>
    <scope>NUCLEOTIDE SEQUENCE [LARGE SCALE GENOMIC DNA]</scope>
    <source>
        <strain evidence="2 3">YIT 12067</strain>
    </source>
</reference>
<accession>E8LBS8</accession>
<evidence type="ECO:0000313" key="3">
    <source>
        <dbReference type="Proteomes" id="UP000004923"/>
    </source>
</evidence>